<dbReference type="Pfam" id="PF00162">
    <property type="entry name" value="PGK"/>
    <property type="match status" value="1"/>
</dbReference>
<dbReference type="PANTHER" id="PTHR11406:SF23">
    <property type="entry name" value="PHOSPHOGLYCERATE KINASE 1, CHLOROPLASTIC-RELATED"/>
    <property type="match status" value="1"/>
</dbReference>
<feature type="binding site" evidence="13">
    <location>
        <begin position="22"/>
        <end position="24"/>
    </location>
    <ligand>
        <name>substrate</name>
    </ligand>
</feature>
<dbReference type="PANTHER" id="PTHR11406">
    <property type="entry name" value="PHOSPHOGLYCERATE KINASE"/>
    <property type="match status" value="1"/>
</dbReference>
<dbReference type="Proteomes" id="UP000229297">
    <property type="component" value="Unassembled WGS sequence"/>
</dbReference>
<feature type="binding site" evidence="13 14">
    <location>
        <position position="325"/>
    </location>
    <ligand>
        <name>ATP</name>
        <dbReference type="ChEBI" id="CHEBI:30616"/>
    </ligand>
</feature>
<feature type="binding site" evidence="13 14">
    <location>
        <position position="294"/>
    </location>
    <ligand>
        <name>ATP</name>
        <dbReference type="ChEBI" id="CHEBI:30616"/>
    </ligand>
</feature>
<gene>
    <name evidence="13 16" type="primary">pgk</name>
    <name evidence="16" type="ORF">COZ71_07125</name>
</gene>
<dbReference type="FunFam" id="3.40.50.1260:FF:000031">
    <property type="entry name" value="Phosphoglycerate kinase 1"/>
    <property type="match status" value="1"/>
</dbReference>
<feature type="binding site" evidence="13">
    <location>
        <position position="120"/>
    </location>
    <ligand>
        <name>substrate</name>
    </ligand>
</feature>
<name>A0A2M7JBA2_9BACT</name>
<keyword evidence="7 13" id="KW-0963">Cytoplasm</keyword>
<comment type="subcellular location">
    <subcellularLocation>
        <location evidence="13">Cytoplasm</location>
    </subcellularLocation>
</comment>
<comment type="pathway">
    <text evidence="2 13">Carbohydrate degradation; glycolysis; pyruvate from D-glyceraldehyde 3-phosphate: step 2/5.</text>
</comment>
<dbReference type="InterPro" id="IPR001576">
    <property type="entry name" value="Phosphoglycerate_kinase"/>
</dbReference>
<comment type="catalytic activity">
    <reaction evidence="1 13 15">
        <text>(2R)-3-phosphoglycerate + ATP = (2R)-3-phospho-glyceroyl phosphate + ADP</text>
        <dbReference type="Rhea" id="RHEA:14801"/>
        <dbReference type="ChEBI" id="CHEBI:30616"/>
        <dbReference type="ChEBI" id="CHEBI:57604"/>
        <dbReference type="ChEBI" id="CHEBI:58272"/>
        <dbReference type="ChEBI" id="CHEBI:456216"/>
        <dbReference type="EC" id="2.7.2.3"/>
    </reaction>
</comment>
<dbReference type="GO" id="GO:0043531">
    <property type="term" value="F:ADP binding"/>
    <property type="evidence" value="ECO:0007669"/>
    <property type="project" value="TreeGrafter"/>
</dbReference>
<keyword evidence="10 13" id="KW-0418">Kinase</keyword>
<evidence type="ECO:0000256" key="7">
    <source>
        <dbReference type="ARBA" id="ARBA00022490"/>
    </source>
</evidence>
<accession>A0A2M7JBA2</accession>
<comment type="caution">
    <text evidence="13">Lacks conserved residue(s) required for the propagation of feature annotation.</text>
</comment>
<dbReference type="FunFam" id="3.40.50.1260:FF:000006">
    <property type="entry name" value="Phosphoglycerate kinase"/>
    <property type="match status" value="1"/>
</dbReference>
<evidence type="ECO:0000256" key="5">
    <source>
        <dbReference type="ARBA" id="ARBA00013061"/>
    </source>
</evidence>
<dbReference type="PIRSF" id="PIRSF000724">
    <property type="entry name" value="Pgk"/>
    <property type="match status" value="1"/>
</dbReference>
<dbReference type="EC" id="2.7.2.3" evidence="5 13"/>
<dbReference type="UniPathway" id="UPA00109">
    <property type="reaction ID" value="UER00185"/>
</dbReference>
<sequence length="395" mass="43032">MFQKLTIKDIDIKGKRVLIRVDYNTPLSPDGSVADNRKITESLPTINYCLDNGASIILMSHLGRPKGKVVEEMRLTMVGKRLEEILGRGVIKLDDCIGSEVEGVTDNLKPCDIVLLENLRFHPEEEKNYPEFAAKLARLADCYVNDGFSASHHSHASVNAISGYFDVAVAGFLMEKEVEHLDKILTNPAKPFVIAIGGAKVSTKIGIIEHLIKKADLFLIGGGMSYTFQKALGKTIGSSLVEESFVPIVKKLLKENMDKIVLPLDYKITDMLSKTECGDIKTTVDENIPDGWMGVDIGPKTIEKFINRLDGAGCILWNGPFGVIEIPEFAVGTTKMAYAISDSSAITVAGGGETDESIDHLKIAHKFDHVSIAGGACLEFLEGKELPGLAVLTDR</sequence>
<evidence type="ECO:0000256" key="2">
    <source>
        <dbReference type="ARBA" id="ARBA00004838"/>
    </source>
</evidence>
<dbReference type="InterPro" id="IPR036043">
    <property type="entry name" value="Phosphoglycerate_kinase_sf"/>
</dbReference>
<feature type="binding site" evidence="13 14">
    <location>
        <position position="204"/>
    </location>
    <ligand>
        <name>ATP</name>
        <dbReference type="ChEBI" id="CHEBI:30616"/>
    </ligand>
</feature>
<evidence type="ECO:0000256" key="3">
    <source>
        <dbReference type="ARBA" id="ARBA00008982"/>
    </source>
</evidence>
<dbReference type="PRINTS" id="PR00477">
    <property type="entry name" value="PHGLYCKINASE"/>
</dbReference>
<dbReference type="GO" id="GO:0006094">
    <property type="term" value="P:gluconeogenesis"/>
    <property type="evidence" value="ECO:0007669"/>
    <property type="project" value="TreeGrafter"/>
</dbReference>
<feature type="binding site" evidence="13">
    <location>
        <begin position="61"/>
        <end position="64"/>
    </location>
    <ligand>
        <name>substrate</name>
    </ligand>
</feature>
<evidence type="ECO:0000313" key="17">
    <source>
        <dbReference type="Proteomes" id="UP000229297"/>
    </source>
</evidence>
<dbReference type="GO" id="GO:0005524">
    <property type="term" value="F:ATP binding"/>
    <property type="evidence" value="ECO:0007669"/>
    <property type="project" value="UniProtKB-KW"/>
</dbReference>
<evidence type="ECO:0000256" key="15">
    <source>
        <dbReference type="RuleBase" id="RU000532"/>
    </source>
</evidence>
<keyword evidence="9 13" id="KW-0547">Nucleotide-binding</keyword>
<feature type="binding site" evidence="13">
    <location>
        <begin position="351"/>
        <end position="354"/>
    </location>
    <ligand>
        <name>ATP</name>
        <dbReference type="ChEBI" id="CHEBI:30616"/>
    </ligand>
</feature>
<comment type="caution">
    <text evidence="16">The sequence shown here is derived from an EMBL/GenBank/DDBJ whole genome shotgun (WGS) entry which is preliminary data.</text>
</comment>
<dbReference type="GO" id="GO:0005829">
    <property type="term" value="C:cytosol"/>
    <property type="evidence" value="ECO:0007669"/>
    <property type="project" value="TreeGrafter"/>
</dbReference>
<evidence type="ECO:0000256" key="6">
    <source>
        <dbReference type="ARBA" id="ARBA00016471"/>
    </source>
</evidence>
<dbReference type="EMBL" id="PFIC01000193">
    <property type="protein sequence ID" value="PIX16657.1"/>
    <property type="molecule type" value="Genomic_DNA"/>
</dbReference>
<evidence type="ECO:0000256" key="14">
    <source>
        <dbReference type="PIRSR" id="PIRSR000724-2"/>
    </source>
</evidence>
<evidence type="ECO:0000256" key="11">
    <source>
        <dbReference type="ARBA" id="ARBA00022840"/>
    </source>
</evidence>
<dbReference type="Gene3D" id="3.40.50.1260">
    <property type="entry name" value="Phosphoglycerate kinase, N-terminal domain"/>
    <property type="match status" value="2"/>
</dbReference>
<dbReference type="InterPro" id="IPR015824">
    <property type="entry name" value="Phosphoglycerate_kinase_N"/>
</dbReference>
<keyword evidence="12 13" id="KW-0324">Glycolysis</keyword>
<proteinExistence type="inferred from homology"/>
<evidence type="ECO:0000256" key="1">
    <source>
        <dbReference type="ARBA" id="ARBA00000642"/>
    </source>
</evidence>
<dbReference type="AlphaFoldDB" id="A0A2M7JBA2"/>
<evidence type="ECO:0000256" key="12">
    <source>
        <dbReference type="ARBA" id="ARBA00023152"/>
    </source>
</evidence>
<keyword evidence="11 13" id="KW-0067">ATP-binding</keyword>
<comment type="similarity">
    <text evidence="3 13 15">Belongs to the phosphoglycerate kinase family.</text>
</comment>
<evidence type="ECO:0000256" key="10">
    <source>
        <dbReference type="ARBA" id="ARBA00022777"/>
    </source>
</evidence>
<dbReference type="HAMAP" id="MF_00145">
    <property type="entry name" value="Phosphoglyc_kinase"/>
    <property type="match status" value="1"/>
</dbReference>
<dbReference type="SUPFAM" id="SSF53748">
    <property type="entry name" value="Phosphoglycerate kinase"/>
    <property type="match status" value="1"/>
</dbReference>
<evidence type="ECO:0000256" key="13">
    <source>
        <dbReference type="HAMAP-Rule" id="MF_00145"/>
    </source>
</evidence>
<evidence type="ECO:0000256" key="8">
    <source>
        <dbReference type="ARBA" id="ARBA00022679"/>
    </source>
</evidence>
<evidence type="ECO:0000313" key="16">
    <source>
        <dbReference type="EMBL" id="PIX16657.1"/>
    </source>
</evidence>
<dbReference type="GO" id="GO:0006096">
    <property type="term" value="P:glycolytic process"/>
    <property type="evidence" value="ECO:0007669"/>
    <property type="project" value="UniProtKB-UniRule"/>
</dbReference>
<organism evidence="16 17">
    <name type="scientific">Candidatus Desantisbacteria bacterium CG_4_8_14_3_um_filter_40_12</name>
    <dbReference type="NCBI Taxonomy" id="1974545"/>
    <lineage>
        <taxon>Bacteria</taxon>
        <taxon>Candidatus Desantisiibacteriota</taxon>
    </lineage>
</organism>
<evidence type="ECO:0000256" key="4">
    <source>
        <dbReference type="ARBA" id="ARBA00011245"/>
    </source>
</evidence>
<keyword evidence="8 13" id="KW-0808">Transferase</keyword>
<comment type="subunit">
    <text evidence="4 13">Monomer.</text>
</comment>
<dbReference type="GO" id="GO:0004618">
    <property type="term" value="F:phosphoglycerate kinase activity"/>
    <property type="evidence" value="ECO:0007669"/>
    <property type="project" value="UniProtKB-UniRule"/>
</dbReference>
<protein>
    <recommendedName>
        <fullName evidence="6 13">Phosphoglycerate kinase</fullName>
        <ecNumber evidence="5 13">2.7.2.3</ecNumber>
    </recommendedName>
</protein>
<evidence type="ECO:0000256" key="9">
    <source>
        <dbReference type="ARBA" id="ARBA00022741"/>
    </source>
</evidence>
<reference evidence="17" key="1">
    <citation type="submission" date="2017-09" db="EMBL/GenBank/DDBJ databases">
        <title>Depth-based differentiation of microbial function through sediment-hosted aquifers and enrichment of novel symbionts in the deep terrestrial subsurface.</title>
        <authorList>
            <person name="Probst A.J."/>
            <person name="Ladd B."/>
            <person name="Jarett J.K."/>
            <person name="Geller-Mcgrath D.E."/>
            <person name="Sieber C.M.K."/>
            <person name="Emerson J.B."/>
            <person name="Anantharaman K."/>
            <person name="Thomas B.C."/>
            <person name="Malmstrom R."/>
            <person name="Stieglmeier M."/>
            <person name="Klingl A."/>
            <person name="Woyke T."/>
            <person name="Ryan C.M."/>
            <person name="Banfield J.F."/>
        </authorList>
    </citation>
    <scope>NUCLEOTIDE SEQUENCE [LARGE SCALE GENOMIC DNA]</scope>
</reference>